<dbReference type="EMBL" id="BGPR01001284">
    <property type="protein sequence ID" value="GBM50062.1"/>
    <property type="molecule type" value="Genomic_DNA"/>
</dbReference>
<name>A0A4Y2G888_ARAVE</name>
<accession>A0A4Y2G888</accession>
<evidence type="ECO:0000313" key="1">
    <source>
        <dbReference type="EMBL" id="GBM50062.1"/>
    </source>
</evidence>
<keyword evidence="2" id="KW-1185">Reference proteome</keyword>
<dbReference type="AlphaFoldDB" id="A0A4Y2G888"/>
<evidence type="ECO:0000313" key="2">
    <source>
        <dbReference type="Proteomes" id="UP000499080"/>
    </source>
</evidence>
<proteinExistence type="predicted"/>
<organism evidence="1 2">
    <name type="scientific">Araneus ventricosus</name>
    <name type="common">Orbweaver spider</name>
    <name type="synonym">Epeira ventricosa</name>
    <dbReference type="NCBI Taxonomy" id="182803"/>
    <lineage>
        <taxon>Eukaryota</taxon>
        <taxon>Metazoa</taxon>
        <taxon>Ecdysozoa</taxon>
        <taxon>Arthropoda</taxon>
        <taxon>Chelicerata</taxon>
        <taxon>Arachnida</taxon>
        <taxon>Araneae</taxon>
        <taxon>Araneomorphae</taxon>
        <taxon>Entelegynae</taxon>
        <taxon>Araneoidea</taxon>
        <taxon>Araneidae</taxon>
        <taxon>Araneus</taxon>
    </lineage>
</organism>
<protein>
    <submittedName>
        <fullName evidence="1">Uncharacterized protein</fullName>
    </submittedName>
</protein>
<reference evidence="1 2" key="1">
    <citation type="journal article" date="2019" name="Sci. Rep.">
        <title>Orb-weaving spider Araneus ventricosus genome elucidates the spidroin gene catalogue.</title>
        <authorList>
            <person name="Kono N."/>
            <person name="Nakamura H."/>
            <person name="Ohtoshi R."/>
            <person name="Moran D.A.P."/>
            <person name="Shinohara A."/>
            <person name="Yoshida Y."/>
            <person name="Fujiwara M."/>
            <person name="Mori M."/>
            <person name="Tomita M."/>
            <person name="Arakawa K."/>
        </authorList>
    </citation>
    <scope>NUCLEOTIDE SEQUENCE [LARGE SCALE GENOMIC DNA]</scope>
</reference>
<sequence>MVEADIPKTNFEAQERIKKHLVTNLQDSRRKPEDALQLRDRNQNPTAVEILLFTHQRKELNLDQTANLLPSILDPTVITRAKEEIL</sequence>
<gene>
    <name evidence="1" type="ORF">AVEN_138843_1</name>
</gene>
<dbReference type="Proteomes" id="UP000499080">
    <property type="component" value="Unassembled WGS sequence"/>
</dbReference>
<comment type="caution">
    <text evidence="1">The sequence shown here is derived from an EMBL/GenBank/DDBJ whole genome shotgun (WGS) entry which is preliminary data.</text>
</comment>